<dbReference type="PANTHER" id="PTHR43060">
    <property type="entry name" value="3-HYDROXYISOBUTYRATE DEHYDROGENASE-LIKE 1, MITOCHONDRIAL-RELATED"/>
    <property type="match status" value="1"/>
</dbReference>
<sequence>MPSHSSIGFVGFNPEKAKIAEALQLHLYGTIRVYDTFSDSVELTGAGQVQRSDSVHHVVQHSQIVWIEEKDAEALSETLLGSSSGLIHCMQRQDNPKITYEARLTDQLQALPKDASLMLECLALPDYYQDLASRFTEAGRTDIKILDCSVVAPSSRTKSSIWISGSGAAIESVAFLSKAHDNVHVISGGLGSANKLRLTSCLMETTHAVTAAEATGLASKAGIDANEIYSIIINAAGNSSAYEELVPHMLQGNSQVKPSIESLLHNI</sequence>
<dbReference type="Gene3D" id="1.10.1040.10">
    <property type="entry name" value="N-(1-d-carboxylethyl)-l-norvaline Dehydrogenase, domain 2"/>
    <property type="match status" value="1"/>
</dbReference>
<reference evidence="2" key="1">
    <citation type="submission" date="2020-02" db="EMBL/GenBank/DDBJ databases">
        <title>Identification and distribution of gene clusters putatively required for synthesis of sphingolipid metabolism inhibitors in phylogenetically diverse species of the filamentous fungus Fusarium.</title>
        <authorList>
            <person name="Kim H.-S."/>
            <person name="Busman M."/>
            <person name="Brown D.W."/>
            <person name="Divon H."/>
            <person name="Uhlig S."/>
            <person name="Proctor R.H."/>
        </authorList>
    </citation>
    <scope>NUCLEOTIDE SEQUENCE [LARGE SCALE GENOMIC DNA]</scope>
    <source>
        <strain evidence="2">NRRL 39464</strain>
    </source>
</reference>
<gene>
    <name evidence="2" type="ORF">FOXYS1_13806</name>
</gene>
<dbReference type="Gene3D" id="3.40.50.720">
    <property type="entry name" value="NAD(P)-binding Rossmann-like Domain"/>
    <property type="match status" value="1"/>
</dbReference>
<dbReference type="InterPro" id="IPR029154">
    <property type="entry name" value="HIBADH-like_NADP-bd"/>
</dbReference>
<evidence type="ECO:0000313" key="2">
    <source>
        <dbReference type="EMBL" id="KAF5255760.1"/>
    </source>
</evidence>
<feature type="domain" description="3-hydroxyisobutyrate dehydrogenase-like NAD-binding" evidence="1">
    <location>
        <begin position="191"/>
        <end position="257"/>
    </location>
</feature>
<dbReference type="Pfam" id="PF14833">
    <property type="entry name" value="NAD_binding_11"/>
    <property type="match status" value="1"/>
</dbReference>
<dbReference type="SUPFAM" id="SSF48179">
    <property type="entry name" value="6-phosphogluconate dehydrogenase C-terminal domain-like"/>
    <property type="match status" value="1"/>
</dbReference>
<proteinExistence type="predicted"/>
<dbReference type="AlphaFoldDB" id="A0A8H5A0S5"/>
<comment type="caution">
    <text evidence="2">The sequence shown here is derived from an EMBL/GenBank/DDBJ whole genome shotgun (WGS) entry which is preliminary data.</text>
</comment>
<feature type="non-terminal residue" evidence="2">
    <location>
        <position position="267"/>
    </location>
</feature>
<protein>
    <recommendedName>
        <fullName evidence="1">3-hydroxyisobutyrate dehydrogenase-like NAD-binding domain-containing protein</fullName>
    </recommendedName>
</protein>
<dbReference type="InterPro" id="IPR013328">
    <property type="entry name" value="6PGD_dom2"/>
</dbReference>
<dbReference type="Proteomes" id="UP000558688">
    <property type="component" value="Unassembled WGS sequence"/>
</dbReference>
<dbReference type="InterPro" id="IPR008927">
    <property type="entry name" value="6-PGluconate_DH-like_C_sf"/>
</dbReference>
<evidence type="ECO:0000313" key="3">
    <source>
        <dbReference type="Proteomes" id="UP000558688"/>
    </source>
</evidence>
<organism evidence="2 3">
    <name type="scientific">Fusarium oxysporum</name>
    <name type="common">Fusarium vascular wilt</name>
    <dbReference type="NCBI Taxonomy" id="5507"/>
    <lineage>
        <taxon>Eukaryota</taxon>
        <taxon>Fungi</taxon>
        <taxon>Dikarya</taxon>
        <taxon>Ascomycota</taxon>
        <taxon>Pezizomycotina</taxon>
        <taxon>Sordariomycetes</taxon>
        <taxon>Hypocreomycetidae</taxon>
        <taxon>Hypocreales</taxon>
        <taxon>Nectriaceae</taxon>
        <taxon>Fusarium</taxon>
        <taxon>Fusarium oxysporum species complex</taxon>
    </lineage>
</organism>
<name>A0A8H5A0S5_FUSOX</name>
<accession>A0A8H5A0S5</accession>
<dbReference type="PANTHER" id="PTHR43060:SF17">
    <property type="entry name" value="L-THREONATE DEHYDROGENASE"/>
    <property type="match status" value="1"/>
</dbReference>
<evidence type="ECO:0000259" key="1">
    <source>
        <dbReference type="Pfam" id="PF14833"/>
    </source>
</evidence>
<dbReference type="EMBL" id="JAAFOW010002994">
    <property type="protein sequence ID" value="KAF5255760.1"/>
    <property type="molecule type" value="Genomic_DNA"/>
</dbReference>